<feature type="domain" description="Aldehyde dehydrogenase" evidence="4">
    <location>
        <begin position="4"/>
        <end position="458"/>
    </location>
</feature>
<protein>
    <submittedName>
        <fullName evidence="5">Putative aldehyde dehydrogenase</fullName>
    </submittedName>
</protein>
<dbReference type="InterPro" id="IPR016163">
    <property type="entry name" value="Ald_DH_C"/>
</dbReference>
<dbReference type="Pfam" id="PF00171">
    <property type="entry name" value="Aldedh"/>
    <property type="match status" value="1"/>
</dbReference>
<organism evidence="5 6">
    <name type="scientific">Streptomyces bingchenggensis (strain BCW-1)</name>
    <dbReference type="NCBI Taxonomy" id="749414"/>
    <lineage>
        <taxon>Bacteria</taxon>
        <taxon>Bacillati</taxon>
        <taxon>Actinomycetota</taxon>
        <taxon>Actinomycetes</taxon>
        <taxon>Kitasatosporales</taxon>
        <taxon>Streptomycetaceae</taxon>
        <taxon>Streptomyces</taxon>
    </lineage>
</organism>
<evidence type="ECO:0000256" key="2">
    <source>
        <dbReference type="ARBA" id="ARBA00023002"/>
    </source>
</evidence>
<dbReference type="FunFam" id="3.40.309.10:FF:000009">
    <property type="entry name" value="Aldehyde dehydrogenase A"/>
    <property type="match status" value="1"/>
</dbReference>
<name>D7C5E3_STRBB</name>
<accession>D7C5E3</accession>
<dbReference type="InterPro" id="IPR015590">
    <property type="entry name" value="Aldehyde_DH_dom"/>
</dbReference>
<dbReference type="EMBL" id="CP002047">
    <property type="protein sequence ID" value="ADI10331.1"/>
    <property type="molecule type" value="Genomic_DNA"/>
</dbReference>
<dbReference type="HOGENOM" id="CLU_005391_1_0_11"/>
<comment type="similarity">
    <text evidence="1">Belongs to the aldehyde dehydrogenase family.</text>
</comment>
<dbReference type="InterPro" id="IPR016162">
    <property type="entry name" value="Ald_DH_N"/>
</dbReference>
<dbReference type="eggNOG" id="COG1012">
    <property type="taxonomic scope" value="Bacteria"/>
</dbReference>
<dbReference type="SUPFAM" id="SSF53720">
    <property type="entry name" value="ALDH-like"/>
    <property type="match status" value="1"/>
</dbReference>
<dbReference type="Gene3D" id="3.40.605.10">
    <property type="entry name" value="Aldehyde Dehydrogenase, Chain A, domain 1"/>
    <property type="match status" value="1"/>
</dbReference>
<dbReference type="InterPro" id="IPR016161">
    <property type="entry name" value="Ald_DH/histidinol_DH"/>
</dbReference>
<dbReference type="AlphaFoldDB" id="D7C5E3"/>
<feature type="region of interest" description="Disordered" evidence="3">
    <location>
        <begin position="464"/>
        <end position="521"/>
    </location>
</feature>
<keyword evidence="6" id="KW-1185">Reference proteome</keyword>
<dbReference type="PANTHER" id="PTHR43217">
    <property type="entry name" value="SUCCINATE SEMIALDEHYDE DEHYDROGENASE [NAD(P)+] SAD"/>
    <property type="match status" value="1"/>
</dbReference>
<feature type="compositionally biased region" description="Low complexity" evidence="3">
    <location>
        <begin position="489"/>
        <end position="504"/>
    </location>
</feature>
<dbReference type="PATRIC" id="fig|749414.3.peg.7424"/>
<evidence type="ECO:0000313" key="6">
    <source>
        <dbReference type="Proteomes" id="UP000000377"/>
    </source>
</evidence>
<evidence type="ECO:0000256" key="1">
    <source>
        <dbReference type="ARBA" id="ARBA00009986"/>
    </source>
</evidence>
<dbReference type="InterPro" id="IPR047110">
    <property type="entry name" value="GABD/Sad-like"/>
</dbReference>
<dbReference type="PROSITE" id="PS00070">
    <property type="entry name" value="ALDEHYDE_DEHYDR_CYS"/>
    <property type="match status" value="1"/>
</dbReference>
<dbReference type="Gene3D" id="3.40.309.10">
    <property type="entry name" value="Aldehyde Dehydrogenase, Chain A, domain 2"/>
    <property type="match status" value="1"/>
</dbReference>
<sequence length="521" mass="54275">MSDTAIKVVNPATGRLISAVEGWGAERVEAAVARAHTASRAWALVPVAERAARAARLARALRERRGALASLVVAEMGKPVREAEGEVEKSALTAEYYARQGPAILADQHIEVDAAEAAWVSHEPLGLVLAVMPWNFPVWQVMRFAIPSLVAGNGVLLKHASNVTGSALALQDLFVAAGFPEHLVTALLIADREVPEVTARLIEDDRVAAVTLTGSDRAGAAVGSAAGRAAKKSVLELGGSDAFVVLDDADVGAAAAAAVKARFANSGQSCVCAKRFIVSASVADAFTSAFVAGVEALRVGDPREPDTQVGPLARDDLRAAIHRQAQDSVAAGARLLTGGRPLPGDGYFYEPTVLADTGPGMAAFDEETFGPLAALAVARDDEDAVRLANATAYGLGLSVWTADPARGVALARRVTSGAAFVNAIVASDPRLPFGGTKRSGYGRELAAAGIVEFTNTRTYWVGRWSGQQRDGAAPRVRDATPWPSPPAARPSGWPRPASPSRPSSDTATGHHRGCRPLADHV</sequence>
<reference evidence="5 6" key="1">
    <citation type="journal article" date="2010" name="J. Bacteriol.">
        <title>Genome sequence of the milbemycin-producing bacterium Streptomyces bingchenggensis.</title>
        <authorList>
            <person name="Wang X.J."/>
            <person name="Yan Y.J."/>
            <person name="Zhang B."/>
            <person name="An J."/>
            <person name="Wang J.J."/>
            <person name="Tian J."/>
            <person name="Jiang L."/>
            <person name="Chen Y.H."/>
            <person name="Huang S.X."/>
            <person name="Yin M."/>
            <person name="Zhang J."/>
            <person name="Gao A.L."/>
            <person name="Liu C.X."/>
            <person name="Zhu Z.X."/>
            <person name="Xiang W.S."/>
        </authorList>
    </citation>
    <scope>NUCLEOTIDE SEQUENCE [LARGE SCALE GENOMIC DNA]</scope>
    <source>
        <strain evidence="5 6">BCW-1</strain>
    </source>
</reference>
<dbReference type="GO" id="GO:0004777">
    <property type="term" value="F:succinate-semialdehyde dehydrogenase (NAD+) activity"/>
    <property type="evidence" value="ECO:0007669"/>
    <property type="project" value="TreeGrafter"/>
</dbReference>
<evidence type="ECO:0000313" key="5">
    <source>
        <dbReference type="EMBL" id="ADI10331.1"/>
    </source>
</evidence>
<evidence type="ECO:0000259" key="4">
    <source>
        <dbReference type="Pfam" id="PF00171"/>
    </source>
</evidence>
<dbReference type="RefSeq" id="WP_014179781.1">
    <property type="nucleotide sequence ID" value="NC_016582.1"/>
</dbReference>
<dbReference type="STRING" id="749414.SBI_07211"/>
<proteinExistence type="inferred from homology"/>
<dbReference type="Proteomes" id="UP000000377">
    <property type="component" value="Chromosome"/>
</dbReference>
<dbReference type="PANTHER" id="PTHR43217:SF1">
    <property type="entry name" value="SUCCINATE SEMIALDEHYDE DEHYDROGENASE [NAD(P)+] SAD"/>
    <property type="match status" value="1"/>
</dbReference>
<evidence type="ECO:0000256" key="3">
    <source>
        <dbReference type="SAM" id="MobiDB-lite"/>
    </source>
</evidence>
<keyword evidence="2" id="KW-0560">Oxidoreductase</keyword>
<gene>
    <name evidence="5" type="ordered locus">SBI_07211</name>
</gene>
<dbReference type="InterPro" id="IPR016160">
    <property type="entry name" value="Ald_DH_CS_CYS"/>
</dbReference>
<dbReference type="KEGG" id="sbh:SBI_07211"/>